<reference evidence="9 11" key="1">
    <citation type="submission" date="2008-03" db="EMBL/GenBank/DDBJ databases">
        <title>Annotation of Ixodes scapularis.</title>
        <authorList>
            <consortium name="Ixodes scapularis Genome Project Consortium"/>
            <person name="Caler E."/>
            <person name="Hannick L.I."/>
            <person name="Bidwell S."/>
            <person name="Joardar V."/>
            <person name="Thiagarajan M."/>
            <person name="Amedeo P."/>
            <person name="Galinsky K.J."/>
            <person name="Schobel S."/>
            <person name="Inman J."/>
            <person name="Hostetler J."/>
            <person name="Miller J."/>
            <person name="Hammond M."/>
            <person name="Megy K."/>
            <person name="Lawson D."/>
            <person name="Kodira C."/>
            <person name="Sutton G."/>
            <person name="Meyer J."/>
            <person name="Hill C.A."/>
            <person name="Birren B."/>
            <person name="Nene V."/>
            <person name="Collins F."/>
            <person name="Alarcon-Chaidez F."/>
            <person name="Wikel S."/>
            <person name="Strausberg R."/>
        </authorList>
    </citation>
    <scope>NUCLEOTIDE SEQUENCE [LARGE SCALE GENOMIC DNA]</scope>
    <source>
        <strain evidence="11">Wikel</strain>
        <strain evidence="9">Wikel colony</strain>
    </source>
</reference>
<keyword evidence="11" id="KW-1185">Reference proteome</keyword>
<dbReference type="GO" id="GO:0043565">
    <property type="term" value="F:sequence-specific DNA binding"/>
    <property type="evidence" value="ECO:0007669"/>
    <property type="project" value="InterPro"/>
</dbReference>
<evidence type="ECO:0000256" key="6">
    <source>
        <dbReference type="RuleBase" id="RU004019"/>
    </source>
</evidence>
<dbReference type="GO" id="GO:0000981">
    <property type="term" value="F:DNA-binding transcription factor activity, RNA polymerase II-specific"/>
    <property type="evidence" value="ECO:0000318"/>
    <property type="project" value="GO_Central"/>
</dbReference>
<dbReference type="HOGENOM" id="CLU_037064_0_0_1"/>
<dbReference type="Gene3D" id="3.10.20.90">
    <property type="entry name" value="Phosphatidylinositol 3-kinase Catalytic Subunit, Chain A, domain 1"/>
    <property type="match status" value="1"/>
</dbReference>
<feature type="non-terminal residue" evidence="9">
    <location>
        <position position="394"/>
    </location>
</feature>
<dbReference type="Pfam" id="PF11620">
    <property type="entry name" value="GABP-alpha"/>
    <property type="match status" value="1"/>
</dbReference>
<dbReference type="EMBL" id="ABJB010150065">
    <property type="status" value="NOT_ANNOTATED_CDS"/>
    <property type="molecule type" value="Genomic_DNA"/>
</dbReference>
<evidence type="ECO:0000256" key="5">
    <source>
        <dbReference type="ARBA" id="ARBA00023242"/>
    </source>
</evidence>
<dbReference type="PaxDb" id="6945-B7PRH8"/>
<dbReference type="AlphaFoldDB" id="B7PRH8"/>
<protein>
    <submittedName>
        <fullName evidence="9 10">GA-binding protein alpha chain, putative</fullName>
    </submittedName>
</protein>
<keyword evidence="12" id="KW-1267">Proteomics identification</keyword>
<evidence type="ECO:0000256" key="2">
    <source>
        <dbReference type="ARBA" id="ARBA00005562"/>
    </source>
</evidence>
<dbReference type="GO" id="GO:0005634">
    <property type="term" value="C:nucleus"/>
    <property type="evidence" value="ECO:0000318"/>
    <property type="project" value="GO_Central"/>
</dbReference>
<dbReference type="STRING" id="6945.B7PRH8"/>
<dbReference type="PANTHER" id="PTHR11849">
    <property type="entry name" value="ETS"/>
    <property type="match status" value="1"/>
</dbReference>
<dbReference type="OrthoDB" id="10067219at2759"/>
<comment type="subcellular location">
    <subcellularLocation>
        <location evidence="1 6">Nucleus</location>
    </subcellularLocation>
</comment>
<dbReference type="SUPFAM" id="SSF46785">
    <property type="entry name" value="Winged helix' DNA-binding domain"/>
    <property type="match status" value="1"/>
</dbReference>
<evidence type="ECO:0000259" key="8">
    <source>
        <dbReference type="PROSITE" id="PS51433"/>
    </source>
</evidence>
<evidence type="ECO:0000313" key="10">
    <source>
        <dbReference type="EnsemblMetazoa" id="ISCW019666-PA"/>
    </source>
</evidence>
<dbReference type="InterPro" id="IPR046328">
    <property type="entry name" value="ETS_fam"/>
</dbReference>
<dbReference type="VEuPathDB" id="VectorBase:ISCW019666"/>
<dbReference type="EMBL" id="DS772434">
    <property type="protein sequence ID" value="EEC09200.1"/>
    <property type="molecule type" value="Genomic_DNA"/>
</dbReference>
<dbReference type="InterPro" id="IPR036390">
    <property type="entry name" value="WH_DNA-bd_sf"/>
</dbReference>
<feature type="non-terminal residue" evidence="9">
    <location>
        <position position="1"/>
    </location>
</feature>
<evidence type="ECO:0000313" key="11">
    <source>
        <dbReference type="Proteomes" id="UP000001555"/>
    </source>
</evidence>
<dbReference type="PRINTS" id="PR00454">
    <property type="entry name" value="ETSDOMAIN"/>
</dbReference>
<dbReference type="InterPro" id="IPR024668">
    <property type="entry name" value="GABP_asu_N"/>
</dbReference>
<dbReference type="EMBL" id="ABJB010819035">
    <property type="status" value="NOT_ANNOTATED_CDS"/>
    <property type="molecule type" value="Genomic_DNA"/>
</dbReference>
<keyword evidence="5 6" id="KW-0539">Nucleus</keyword>
<dbReference type="Proteomes" id="UP000001555">
    <property type="component" value="Unassembled WGS sequence"/>
</dbReference>
<dbReference type="SMART" id="SM00251">
    <property type="entry name" value="SAM_PNT"/>
    <property type="match status" value="1"/>
</dbReference>
<dbReference type="InterPro" id="IPR036388">
    <property type="entry name" value="WH-like_DNA-bd_sf"/>
</dbReference>
<dbReference type="InterPro" id="IPR000418">
    <property type="entry name" value="Ets_dom"/>
</dbReference>
<gene>
    <name evidence="9" type="ORF">IscW_ISCW019666</name>
</gene>
<reference evidence="10" key="2">
    <citation type="submission" date="2020-05" db="UniProtKB">
        <authorList>
            <consortium name="EnsemblMetazoa"/>
        </authorList>
    </citation>
    <scope>IDENTIFICATION</scope>
    <source>
        <strain evidence="10">wikel</strain>
    </source>
</reference>
<dbReference type="Gene3D" id="1.10.10.10">
    <property type="entry name" value="Winged helix-like DNA-binding domain superfamily/Winged helix DNA-binding domain"/>
    <property type="match status" value="1"/>
</dbReference>
<evidence type="ECO:0000256" key="3">
    <source>
        <dbReference type="ARBA" id="ARBA00022553"/>
    </source>
</evidence>
<sequence>VIAQHMDITEPLTSLKSLLEQRLAVSLHDYAFFLQDTQELNASKNLVDQCVQGEGLVQVNVEIINKDGVRKINIVDVLKPAEEILTVAPNTVQQDRGREAEAVHALQRPLREVPRAGRLRLTTAPTPAVELVGGSLSSLARFVFVLRKLQGGLVPRPDPTLWKPDQVLRWFQWACRHFGLQDANASDWNLTGKQLCELSHAEFVRRIAFDPGDLFWTHLELLRKCKIVGGFLNLVQSQLSVIQQPVYVQQTPQMITIQKTVTPSPRNRIRVPKLSPRVAYEGSPGNRTGNNGQIQLWQFLLEMLTERDSREYIQWIGDEGEFKLNNPEMVAQLWGLRKNKPTMNYEKLSRALRYYYDGDMIAKVHGKRFVYKFVCDLKQLVGYSASELNRLVLE</sequence>
<proteinExistence type="evidence at protein level"/>
<accession>B7PRH8</accession>
<evidence type="ECO:0007829" key="12">
    <source>
        <dbReference type="PeptideAtlas" id="B7PRH8"/>
    </source>
</evidence>
<dbReference type="FunFam" id="3.10.20.90:FF:000251">
    <property type="entry name" value="DNA-binding protein Ets97D"/>
    <property type="match status" value="1"/>
</dbReference>
<dbReference type="PROSITE" id="PS50061">
    <property type="entry name" value="ETS_DOMAIN_3"/>
    <property type="match status" value="1"/>
</dbReference>
<dbReference type="PROSITE" id="PS51433">
    <property type="entry name" value="PNT"/>
    <property type="match status" value="1"/>
</dbReference>
<dbReference type="SUPFAM" id="SSF47769">
    <property type="entry name" value="SAM/Pointed domain"/>
    <property type="match status" value="1"/>
</dbReference>
<dbReference type="EMBL" id="ABJB010250183">
    <property type="status" value="NOT_ANNOTATED_CDS"/>
    <property type="molecule type" value="Genomic_DNA"/>
</dbReference>
<dbReference type="VEuPathDB" id="VectorBase:ISCI019666"/>
<organism>
    <name type="scientific">Ixodes scapularis</name>
    <name type="common">Black-legged tick</name>
    <name type="synonym">Deer tick</name>
    <dbReference type="NCBI Taxonomy" id="6945"/>
    <lineage>
        <taxon>Eukaryota</taxon>
        <taxon>Metazoa</taxon>
        <taxon>Ecdysozoa</taxon>
        <taxon>Arthropoda</taxon>
        <taxon>Chelicerata</taxon>
        <taxon>Arachnida</taxon>
        <taxon>Acari</taxon>
        <taxon>Parasitiformes</taxon>
        <taxon>Ixodida</taxon>
        <taxon>Ixodoidea</taxon>
        <taxon>Ixodidae</taxon>
        <taxon>Ixodinae</taxon>
        <taxon>Ixodes</taxon>
    </lineage>
</organism>
<dbReference type="Pfam" id="PF02198">
    <property type="entry name" value="SAM_PNT"/>
    <property type="match status" value="1"/>
</dbReference>
<dbReference type="GO" id="GO:0006357">
    <property type="term" value="P:regulation of transcription by RNA polymerase II"/>
    <property type="evidence" value="ECO:0000318"/>
    <property type="project" value="GO_Central"/>
</dbReference>
<dbReference type="PANTHER" id="PTHR11849:SF195">
    <property type="entry name" value="GA-BINDING PROTEIN ALPHA CHAIN"/>
    <property type="match status" value="1"/>
</dbReference>
<evidence type="ECO:0000259" key="7">
    <source>
        <dbReference type="PROSITE" id="PS50061"/>
    </source>
</evidence>
<dbReference type="VEuPathDB" id="VectorBase:ISCP_035134"/>
<evidence type="ECO:0000256" key="1">
    <source>
        <dbReference type="ARBA" id="ARBA00004123"/>
    </source>
</evidence>
<dbReference type="Pfam" id="PF00178">
    <property type="entry name" value="Ets"/>
    <property type="match status" value="1"/>
</dbReference>
<dbReference type="GO" id="GO:0030154">
    <property type="term" value="P:cell differentiation"/>
    <property type="evidence" value="ECO:0000318"/>
    <property type="project" value="GO_Central"/>
</dbReference>
<feature type="domain" description="PNT" evidence="8">
    <location>
        <begin position="141"/>
        <end position="226"/>
    </location>
</feature>
<comment type="similarity">
    <text evidence="2 6">Belongs to the ETS family.</text>
</comment>
<dbReference type="SMART" id="SM00413">
    <property type="entry name" value="ETS"/>
    <property type="match status" value="1"/>
</dbReference>
<dbReference type="PROSITE" id="PS00346">
    <property type="entry name" value="ETS_DOMAIN_2"/>
    <property type="match status" value="1"/>
</dbReference>
<keyword evidence="4 6" id="KW-0238">DNA-binding</keyword>
<name>B7PRH8_IXOSC</name>
<dbReference type="CDD" id="cd08534">
    <property type="entry name" value="SAM_PNT-GABP-alpha"/>
    <property type="match status" value="1"/>
</dbReference>
<dbReference type="EMBL" id="ABJB010168903">
    <property type="status" value="NOT_ANNOTATED_CDS"/>
    <property type="molecule type" value="Genomic_DNA"/>
</dbReference>
<feature type="domain" description="ETS" evidence="7">
    <location>
        <begin position="294"/>
        <end position="374"/>
    </location>
</feature>
<evidence type="ECO:0000256" key="4">
    <source>
        <dbReference type="ARBA" id="ARBA00023125"/>
    </source>
</evidence>
<dbReference type="InterPro" id="IPR013761">
    <property type="entry name" value="SAM/pointed_sf"/>
</dbReference>
<dbReference type="FunFam" id="1.10.150.50:FF:000039">
    <property type="entry name" value="GA-binding protein alpha chain, putative"/>
    <property type="match status" value="1"/>
</dbReference>
<dbReference type="Gene3D" id="1.10.150.50">
    <property type="entry name" value="Transcription Factor, Ets-1"/>
    <property type="match status" value="1"/>
</dbReference>
<evidence type="ECO:0000313" key="9">
    <source>
        <dbReference type="EMBL" id="EEC09200.1"/>
    </source>
</evidence>
<dbReference type="InterPro" id="IPR003118">
    <property type="entry name" value="Pointed_dom"/>
</dbReference>
<dbReference type="FunFam" id="1.10.10.10:FF:000200">
    <property type="entry name" value="GA-binding protein alpha chain, putative"/>
    <property type="match status" value="1"/>
</dbReference>
<dbReference type="EnsemblMetazoa" id="ISCW019666-RA">
    <property type="protein sequence ID" value="ISCW019666-PA"/>
    <property type="gene ID" value="ISCW019666"/>
</dbReference>
<keyword evidence="3" id="KW-0597">Phosphoprotein</keyword>
<dbReference type="FunCoup" id="B7PRH8">
    <property type="interactions" value="1933"/>
</dbReference>